<dbReference type="AlphaFoldDB" id="A0AAD7YNR4"/>
<proteinExistence type="predicted"/>
<evidence type="ECO:0000256" key="1">
    <source>
        <dbReference type="SAM" id="MobiDB-lite"/>
    </source>
</evidence>
<feature type="compositionally biased region" description="Acidic residues" evidence="1">
    <location>
        <begin position="155"/>
        <end position="165"/>
    </location>
</feature>
<reference evidence="2" key="1">
    <citation type="submission" date="2023-03" db="EMBL/GenBank/DDBJ databases">
        <title>Chromosome-level genomes of two armyworms, Mythimna separata and Mythimna loreyi, provide insights into the biosynthesis and reception of sex pheromones.</title>
        <authorList>
            <person name="Zhao H."/>
        </authorList>
    </citation>
    <scope>NUCLEOTIDE SEQUENCE</scope>
    <source>
        <strain evidence="2">BeijingLab</strain>
        <tissue evidence="2">Pupa</tissue>
    </source>
</reference>
<keyword evidence="3" id="KW-1185">Reference proteome</keyword>
<sequence length="186" mass="21745">MSYSIYNGKIKTSKHIMLGMALKSLTSSRKIIDIIHRYGHCISYPGVEELETEATYTSVEKSSVCKKFMQKNMKNFDATNLPPCKSELRQQFRRANYIASVWNNASAKMINIFNPENYGWTLEDDKYHFHWFDGDQLPDFVSQSLEEELAKTPEENTDEEDDDLDIQYQDRIDDELPDFNDDDNED</sequence>
<evidence type="ECO:0000313" key="2">
    <source>
        <dbReference type="EMBL" id="KAJ8721250.1"/>
    </source>
</evidence>
<protein>
    <recommendedName>
        <fullName evidence="4">DDE-1 domain-containing protein</fullName>
    </recommendedName>
</protein>
<dbReference type="Proteomes" id="UP001231518">
    <property type="component" value="Chromosome 12"/>
</dbReference>
<dbReference type="PANTHER" id="PTHR46704">
    <property type="entry name" value="CXC DOMAIN-CONTAINING PROTEIN-RELATED"/>
    <property type="match status" value="1"/>
</dbReference>
<organism evidence="2 3">
    <name type="scientific">Mythimna separata</name>
    <name type="common">Oriental armyworm</name>
    <name type="synonym">Pseudaletia separata</name>
    <dbReference type="NCBI Taxonomy" id="271217"/>
    <lineage>
        <taxon>Eukaryota</taxon>
        <taxon>Metazoa</taxon>
        <taxon>Ecdysozoa</taxon>
        <taxon>Arthropoda</taxon>
        <taxon>Hexapoda</taxon>
        <taxon>Insecta</taxon>
        <taxon>Pterygota</taxon>
        <taxon>Neoptera</taxon>
        <taxon>Endopterygota</taxon>
        <taxon>Lepidoptera</taxon>
        <taxon>Glossata</taxon>
        <taxon>Ditrysia</taxon>
        <taxon>Noctuoidea</taxon>
        <taxon>Noctuidae</taxon>
        <taxon>Noctuinae</taxon>
        <taxon>Hadenini</taxon>
        <taxon>Mythimna</taxon>
    </lineage>
</organism>
<name>A0AAD7YNR4_MYTSE</name>
<accession>A0AAD7YNR4</accession>
<dbReference type="EMBL" id="JARGEI010000013">
    <property type="protein sequence ID" value="KAJ8721250.1"/>
    <property type="molecule type" value="Genomic_DNA"/>
</dbReference>
<feature type="region of interest" description="Disordered" evidence="1">
    <location>
        <begin position="144"/>
        <end position="186"/>
    </location>
</feature>
<evidence type="ECO:0000313" key="3">
    <source>
        <dbReference type="Proteomes" id="UP001231518"/>
    </source>
</evidence>
<gene>
    <name evidence="2" type="ORF">PYW07_002025</name>
</gene>
<dbReference type="PANTHER" id="PTHR46704:SF9">
    <property type="entry name" value="BHLH DOMAIN-CONTAINING PROTEIN"/>
    <property type="match status" value="1"/>
</dbReference>
<comment type="caution">
    <text evidence="2">The sequence shown here is derived from an EMBL/GenBank/DDBJ whole genome shotgun (WGS) entry which is preliminary data.</text>
</comment>
<feature type="compositionally biased region" description="Acidic residues" evidence="1">
    <location>
        <begin position="172"/>
        <end position="186"/>
    </location>
</feature>
<evidence type="ECO:0008006" key="4">
    <source>
        <dbReference type="Google" id="ProtNLM"/>
    </source>
</evidence>